<keyword evidence="2" id="KW-1185">Reference proteome</keyword>
<reference evidence="1 2" key="1">
    <citation type="submission" date="2021-06" db="EMBL/GenBank/DDBJ databases">
        <title>Caerostris extrusa draft genome.</title>
        <authorList>
            <person name="Kono N."/>
            <person name="Arakawa K."/>
        </authorList>
    </citation>
    <scope>NUCLEOTIDE SEQUENCE [LARGE SCALE GENOMIC DNA]</scope>
</reference>
<sequence>MIFKFGTSAKHFTREIFSIFGVYWPLLSESFRVKYSLSIIGALFWHGCPSHTWHDVFGTFTQGTCVSGPSTVFRYFRMSCECLATASNNSEISNGSNNKL</sequence>
<name>A0AAV4Y7Z4_CAEEX</name>
<proteinExistence type="predicted"/>
<gene>
    <name evidence="1" type="ORF">CEXT_802401</name>
</gene>
<evidence type="ECO:0000313" key="1">
    <source>
        <dbReference type="EMBL" id="GIZ02272.1"/>
    </source>
</evidence>
<evidence type="ECO:0000313" key="2">
    <source>
        <dbReference type="Proteomes" id="UP001054945"/>
    </source>
</evidence>
<organism evidence="1 2">
    <name type="scientific">Caerostris extrusa</name>
    <name type="common">Bark spider</name>
    <name type="synonym">Caerostris bankana</name>
    <dbReference type="NCBI Taxonomy" id="172846"/>
    <lineage>
        <taxon>Eukaryota</taxon>
        <taxon>Metazoa</taxon>
        <taxon>Ecdysozoa</taxon>
        <taxon>Arthropoda</taxon>
        <taxon>Chelicerata</taxon>
        <taxon>Arachnida</taxon>
        <taxon>Araneae</taxon>
        <taxon>Araneomorphae</taxon>
        <taxon>Entelegynae</taxon>
        <taxon>Araneoidea</taxon>
        <taxon>Araneidae</taxon>
        <taxon>Caerostris</taxon>
    </lineage>
</organism>
<comment type="caution">
    <text evidence="1">The sequence shown here is derived from an EMBL/GenBank/DDBJ whole genome shotgun (WGS) entry which is preliminary data.</text>
</comment>
<dbReference type="AlphaFoldDB" id="A0AAV4Y7Z4"/>
<protein>
    <submittedName>
        <fullName evidence="1">Uncharacterized protein</fullName>
    </submittedName>
</protein>
<dbReference type="Proteomes" id="UP001054945">
    <property type="component" value="Unassembled WGS sequence"/>
</dbReference>
<dbReference type="EMBL" id="BPLR01018788">
    <property type="protein sequence ID" value="GIZ02272.1"/>
    <property type="molecule type" value="Genomic_DNA"/>
</dbReference>
<accession>A0AAV4Y7Z4</accession>